<comment type="caution">
    <text evidence="2">The sequence shown here is derived from an EMBL/GenBank/DDBJ whole genome shotgun (WGS) entry which is preliminary data.</text>
</comment>
<dbReference type="Pfam" id="PF00561">
    <property type="entry name" value="Abhydrolase_1"/>
    <property type="match status" value="1"/>
</dbReference>
<dbReference type="RefSeq" id="WP_204468594.1">
    <property type="nucleotide sequence ID" value="NZ_JAFBCV010000017.1"/>
</dbReference>
<dbReference type="PANTHER" id="PTHR43689:SF8">
    <property type="entry name" value="ALPHA_BETA-HYDROLASES SUPERFAMILY PROTEIN"/>
    <property type="match status" value="1"/>
</dbReference>
<name>A0ABS2SZW0_9BACI</name>
<evidence type="ECO:0000259" key="1">
    <source>
        <dbReference type="Pfam" id="PF00561"/>
    </source>
</evidence>
<proteinExistence type="predicted"/>
<evidence type="ECO:0000313" key="3">
    <source>
        <dbReference type="Proteomes" id="UP001179280"/>
    </source>
</evidence>
<dbReference type="PRINTS" id="PR00412">
    <property type="entry name" value="EPOXHYDRLASE"/>
</dbReference>
<dbReference type="Proteomes" id="UP001179280">
    <property type="component" value="Unassembled WGS sequence"/>
</dbReference>
<reference evidence="2" key="1">
    <citation type="submission" date="2021-01" db="EMBL/GenBank/DDBJ databases">
        <title>Genomic Encyclopedia of Type Strains, Phase IV (KMG-IV): sequencing the most valuable type-strain genomes for metagenomic binning, comparative biology and taxonomic classification.</title>
        <authorList>
            <person name="Goeker M."/>
        </authorList>
    </citation>
    <scope>NUCLEOTIDE SEQUENCE</scope>
    <source>
        <strain evidence="2">DSM 21943</strain>
    </source>
</reference>
<dbReference type="Gene3D" id="3.40.50.1820">
    <property type="entry name" value="alpha/beta hydrolase"/>
    <property type="match status" value="1"/>
</dbReference>
<organism evidence="2 3">
    <name type="scientific">Shouchella xiaoxiensis</name>
    <dbReference type="NCBI Taxonomy" id="766895"/>
    <lineage>
        <taxon>Bacteria</taxon>
        <taxon>Bacillati</taxon>
        <taxon>Bacillota</taxon>
        <taxon>Bacilli</taxon>
        <taxon>Bacillales</taxon>
        <taxon>Bacillaceae</taxon>
        <taxon>Shouchella</taxon>
    </lineage>
</organism>
<dbReference type="SUPFAM" id="SSF53474">
    <property type="entry name" value="alpha/beta-Hydrolases"/>
    <property type="match status" value="1"/>
</dbReference>
<gene>
    <name evidence="2" type="ORF">JOC54_004078</name>
</gene>
<accession>A0ABS2SZW0</accession>
<evidence type="ECO:0000313" key="2">
    <source>
        <dbReference type="EMBL" id="MBM7840785.1"/>
    </source>
</evidence>
<dbReference type="InterPro" id="IPR000073">
    <property type="entry name" value="AB_hydrolase_1"/>
</dbReference>
<dbReference type="EMBL" id="JAFBCV010000017">
    <property type="protein sequence ID" value="MBM7840785.1"/>
    <property type="molecule type" value="Genomic_DNA"/>
</dbReference>
<keyword evidence="3" id="KW-1185">Reference proteome</keyword>
<dbReference type="InterPro" id="IPR000639">
    <property type="entry name" value="Epox_hydrolase-like"/>
</dbReference>
<dbReference type="PRINTS" id="PR00111">
    <property type="entry name" value="ABHYDROLASE"/>
</dbReference>
<sequence length="282" mass="32103">MKRRNAMLKSSYLALHGASVYYEWYPCTGRKKGTLCMIHGFFASTHSFSRLISYFRKDYDVLLCDLPGFGRSSKHEARAYSFQAYSTIVVALLDSLRIQQAVLVGHSMGGQVALYTALYHRERVEALILLASSGYLKQVKSLYRLASYLPFVSHYLSLYINKPPIELLLQEAVYRKKTLTKAMIHAYKQPLLDTNFAKGLLQLTRQREGDLSPEQLQQITQQTLVITGENDPLIPVETSKRLVRDLPNSRFESLKKCGHLLAEEQPKQTAAKIKVFLQALHS</sequence>
<dbReference type="InterPro" id="IPR029058">
    <property type="entry name" value="AB_hydrolase_fold"/>
</dbReference>
<protein>
    <submittedName>
        <fullName evidence="2">Pimeloyl-ACP methyl ester carboxylesterase</fullName>
    </submittedName>
</protein>
<feature type="domain" description="AB hydrolase-1" evidence="1">
    <location>
        <begin position="34"/>
        <end position="265"/>
    </location>
</feature>
<dbReference type="PANTHER" id="PTHR43689">
    <property type="entry name" value="HYDROLASE"/>
    <property type="match status" value="1"/>
</dbReference>